<dbReference type="InterPro" id="IPR044992">
    <property type="entry name" value="ChyE-like"/>
</dbReference>
<dbReference type="EMBL" id="MU838998">
    <property type="protein sequence ID" value="KAK1771531.1"/>
    <property type="molecule type" value="Genomic_DNA"/>
</dbReference>
<dbReference type="Proteomes" id="UP001244011">
    <property type="component" value="Unassembled WGS sequence"/>
</dbReference>
<dbReference type="Pfam" id="PF00117">
    <property type="entry name" value="GATase"/>
    <property type="match status" value="1"/>
</dbReference>
<dbReference type="PROSITE" id="PS51273">
    <property type="entry name" value="GATASE_TYPE_1"/>
    <property type="match status" value="1"/>
</dbReference>
<feature type="domain" description="Glutamine amidotransferase" evidence="1">
    <location>
        <begin position="102"/>
        <end position="213"/>
    </location>
</feature>
<name>A0AAJ0CC31_9PEZI</name>
<evidence type="ECO:0000259" key="1">
    <source>
        <dbReference type="Pfam" id="PF00117"/>
    </source>
</evidence>
<dbReference type="GO" id="GO:0005634">
    <property type="term" value="C:nucleus"/>
    <property type="evidence" value="ECO:0007669"/>
    <property type="project" value="TreeGrafter"/>
</dbReference>
<evidence type="ECO:0000313" key="3">
    <source>
        <dbReference type="Proteomes" id="UP001244011"/>
    </source>
</evidence>
<dbReference type="GeneID" id="85305390"/>
<dbReference type="Gene3D" id="3.40.50.880">
    <property type="match status" value="1"/>
</dbReference>
<dbReference type="RefSeq" id="XP_060287744.1">
    <property type="nucleotide sequence ID" value="XM_060422203.1"/>
</dbReference>
<comment type="caution">
    <text evidence="2">The sequence shown here is derived from an EMBL/GenBank/DDBJ whole genome shotgun (WGS) entry which is preliminary data.</text>
</comment>
<sequence>MGSPTTKPPVRLAILEADTPLPGTAAAYQTYGNVFTSLFARALSPTTTPVSSVLSIRAYNVVTSAPAAAATYPDLDDLDAVLVTGSRHSAFADDPWIVALVEFVRAALATGGRVRVVGVCFGHQIVGRALGVPVARGRNGWEVSVTEVRLSERGREVFGGRETLKIHQMHRDEVFSYPAGAEPLAETDVCPVQGMLIPGKAITVQGHPEFTEGIVREILESRHDVGIISDEIYKSGIERVADEHDGVAIAQAFLRFLRD</sequence>
<dbReference type="SUPFAM" id="SSF52317">
    <property type="entry name" value="Class I glutamine amidotransferase-like"/>
    <property type="match status" value="1"/>
</dbReference>
<evidence type="ECO:0000313" key="2">
    <source>
        <dbReference type="EMBL" id="KAK1771531.1"/>
    </source>
</evidence>
<keyword evidence="3" id="KW-1185">Reference proteome</keyword>
<reference evidence="2" key="1">
    <citation type="submission" date="2023-06" db="EMBL/GenBank/DDBJ databases">
        <title>Genome-scale phylogeny and comparative genomics of the fungal order Sordariales.</title>
        <authorList>
            <consortium name="Lawrence Berkeley National Laboratory"/>
            <person name="Hensen N."/>
            <person name="Bonometti L."/>
            <person name="Westerberg I."/>
            <person name="Brannstrom I.O."/>
            <person name="Guillou S."/>
            <person name="Cros-Aarteil S."/>
            <person name="Calhoun S."/>
            <person name="Haridas S."/>
            <person name="Kuo A."/>
            <person name="Mondo S."/>
            <person name="Pangilinan J."/>
            <person name="Riley R."/>
            <person name="Labutti K."/>
            <person name="Andreopoulos B."/>
            <person name="Lipzen A."/>
            <person name="Chen C."/>
            <person name="Yanf M."/>
            <person name="Daum C."/>
            <person name="Ng V."/>
            <person name="Clum A."/>
            <person name="Steindorff A."/>
            <person name="Ohm R."/>
            <person name="Martin F."/>
            <person name="Silar P."/>
            <person name="Natvig D."/>
            <person name="Lalanne C."/>
            <person name="Gautier V."/>
            <person name="Ament-Velasquez S.L."/>
            <person name="Kruys A."/>
            <person name="Hutchinson M.I."/>
            <person name="Powell A.J."/>
            <person name="Barry K."/>
            <person name="Miller A.N."/>
            <person name="Grigoriev I.V."/>
            <person name="Debuchy R."/>
            <person name="Gladieux P."/>
            <person name="Thoren M.H."/>
            <person name="Johannesson H."/>
        </authorList>
    </citation>
    <scope>NUCLEOTIDE SEQUENCE</scope>
    <source>
        <strain evidence="2">8032-3</strain>
    </source>
</reference>
<dbReference type="InterPro" id="IPR017926">
    <property type="entry name" value="GATASE"/>
</dbReference>
<organism evidence="2 3">
    <name type="scientific">Phialemonium atrogriseum</name>
    <dbReference type="NCBI Taxonomy" id="1093897"/>
    <lineage>
        <taxon>Eukaryota</taxon>
        <taxon>Fungi</taxon>
        <taxon>Dikarya</taxon>
        <taxon>Ascomycota</taxon>
        <taxon>Pezizomycotina</taxon>
        <taxon>Sordariomycetes</taxon>
        <taxon>Sordariomycetidae</taxon>
        <taxon>Cephalothecales</taxon>
        <taxon>Cephalothecaceae</taxon>
        <taxon>Phialemonium</taxon>
    </lineage>
</organism>
<dbReference type="PANTHER" id="PTHR42695">
    <property type="entry name" value="GLUTAMINE AMIDOTRANSFERASE YLR126C-RELATED"/>
    <property type="match status" value="1"/>
</dbReference>
<gene>
    <name evidence="2" type="ORF">QBC33DRAFT_156338</name>
</gene>
<proteinExistence type="predicted"/>
<protein>
    <submittedName>
        <fullName evidence="2">Gmp synthase</fullName>
    </submittedName>
</protein>
<dbReference type="GO" id="GO:0005829">
    <property type="term" value="C:cytosol"/>
    <property type="evidence" value="ECO:0007669"/>
    <property type="project" value="TreeGrafter"/>
</dbReference>
<dbReference type="InterPro" id="IPR029062">
    <property type="entry name" value="Class_I_gatase-like"/>
</dbReference>
<dbReference type="CDD" id="cd01741">
    <property type="entry name" value="GATase1_1"/>
    <property type="match status" value="1"/>
</dbReference>
<dbReference type="AlphaFoldDB" id="A0AAJ0CC31"/>
<accession>A0AAJ0CC31</accession>
<dbReference type="PANTHER" id="PTHR42695:SF5">
    <property type="entry name" value="GLUTAMINE AMIDOTRANSFERASE YLR126C-RELATED"/>
    <property type="match status" value="1"/>
</dbReference>